<organism evidence="1 2">
    <name type="scientific">Rhizobium gallicum bv. gallicum R602sp</name>
    <dbReference type="NCBI Taxonomy" id="1041138"/>
    <lineage>
        <taxon>Bacteria</taxon>
        <taxon>Pseudomonadati</taxon>
        <taxon>Pseudomonadota</taxon>
        <taxon>Alphaproteobacteria</taxon>
        <taxon>Hyphomicrobiales</taxon>
        <taxon>Rhizobiaceae</taxon>
        <taxon>Rhizobium/Agrobacterium group</taxon>
        <taxon>Rhizobium</taxon>
    </lineage>
</organism>
<geneLocation type="plasmid" evidence="1 2">
    <name>pRgalR602c</name>
</geneLocation>
<reference evidence="1 2" key="1">
    <citation type="submission" date="2013-11" db="EMBL/GenBank/DDBJ databases">
        <title>Complete genome sequence of Rhizobium gallicum bv. gallicum R602.</title>
        <authorList>
            <person name="Bustos P."/>
            <person name="Santamaria R.I."/>
            <person name="Lozano L."/>
            <person name="Acosta J.L."/>
            <person name="Ormeno-Orrillo E."/>
            <person name="Rogel M.A."/>
            <person name="Romero D."/>
            <person name="Cevallos M.A."/>
            <person name="Martinez-Romero E."/>
            <person name="Gonzalez V."/>
        </authorList>
    </citation>
    <scope>NUCLEOTIDE SEQUENCE [LARGE SCALE GENOMIC DNA]</scope>
    <source>
        <strain evidence="1 2">R602</strain>
        <plasmid evidence="1 2">pRgalR602c</plasmid>
    </source>
</reference>
<evidence type="ECO:0000313" key="1">
    <source>
        <dbReference type="EMBL" id="AJD44587.1"/>
    </source>
</evidence>
<dbReference type="EMBL" id="CP006880">
    <property type="protein sequence ID" value="AJD44587.1"/>
    <property type="molecule type" value="Genomic_DNA"/>
</dbReference>
<dbReference type="Proteomes" id="UP000031368">
    <property type="component" value="Plasmid pRgalR602c"/>
</dbReference>
<keyword evidence="1" id="KW-0614">Plasmid</keyword>
<keyword evidence="2" id="KW-1185">Reference proteome</keyword>
<proteinExistence type="predicted"/>
<evidence type="ECO:0000313" key="2">
    <source>
        <dbReference type="Proteomes" id="UP000031368"/>
    </source>
</evidence>
<dbReference type="KEGG" id="rga:RGR602_PC00547"/>
<sequence length="81" mass="8579">MQVYESNWLALILPAAIMAAQRNSSGRFAMIRSNKLAQALGRPGGIKHAQLLRGQIAPAPSIAAACPKLPCKNGYKADGYA</sequence>
<dbReference type="AlphaFoldDB" id="A0A0B4XDJ8"/>
<name>A0A0B4XDJ8_9HYPH</name>
<protein>
    <submittedName>
        <fullName evidence="1">Uncharacterized protein</fullName>
    </submittedName>
</protein>
<dbReference type="HOGENOM" id="CLU_2571412_0_0_5"/>
<gene>
    <name evidence="1" type="ORF">RGR602_PC00547</name>
</gene>
<accession>A0A0B4XDJ8</accession>